<feature type="transmembrane region" description="Helical" evidence="5">
    <location>
        <begin position="345"/>
        <end position="365"/>
    </location>
</feature>
<feature type="transmembrane region" description="Helical" evidence="5">
    <location>
        <begin position="110"/>
        <end position="132"/>
    </location>
</feature>
<dbReference type="Pfam" id="PF07690">
    <property type="entry name" value="MFS_1"/>
    <property type="match status" value="1"/>
</dbReference>
<evidence type="ECO:0000256" key="4">
    <source>
        <dbReference type="ARBA" id="ARBA00023136"/>
    </source>
</evidence>
<keyword evidence="4 5" id="KW-0472">Membrane</keyword>
<feature type="domain" description="Major facilitator superfamily (MFS) profile" evidence="6">
    <location>
        <begin position="19"/>
        <end position="430"/>
    </location>
</feature>
<keyword evidence="8" id="KW-1185">Reference proteome</keyword>
<evidence type="ECO:0000256" key="3">
    <source>
        <dbReference type="ARBA" id="ARBA00022989"/>
    </source>
</evidence>
<dbReference type="RefSeq" id="WP_408237573.1">
    <property type="nucleotide sequence ID" value="NZ_JAQQCF010000081.1"/>
</dbReference>
<dbReference type="InterPro" id="IPR020846">
    <property type="entry name" value="MFS_dom"/>
</dbReference>
<feature type="transmembrane region" description="Helical" evidence="5">
    <location>
        <begin position="312"/>
        <end position="333"/>
    </location>
</feature>
<feature type="transmembrane region" description="Helical" evidence="5">
    <location>
        <begin position="171"/>
        <end position="193"/>
    </location>
</feature>
<dbReference type="PROSITE" id="PS50850">
    <property type="entry name" value="MFS"/>
    <property type="match status" value="1"/>
</dbReference>
<accession>A0ABW9E4I7</accession>
<dbReference type="InterPro" id="IPR011701">
    <property type="entry name" value="MFS"/>
</dbReference>
<reference evidence="7 8" key="1">
    <citation type="journal article" date="2024" name="Chem. Sci.">
        <title>Discovery of megapolipeptins by genome mining of a Burkholderiales bacteria collection.</title>
        <authorList>
            <person name="Paulo B.S."/>
            <person name="Recchia M.J.J."/>
            <person name="Lee S."/>
            <person name="Fergusson C.H."/>
            <person name="Romanowski S.B."/>
            <person name="Hernandez A."/>
            <person name="Krull N."/>
            <person name="Liu D.Y."/>
            <person name="Cavanagh H."/>
            <person name="Bos A."/>
            <person name="Gray C.A."/>
            <person name="Murphy B.T."/>
            <person name="Linington R.G."/>
            <person name="Eustaquio A.S."/>
        </authorList>
    </citation>
    <scope>NUCLEOTIDE SEQUENCE [LARGE SCALE GENOMIC DNA]</scope>
    <source>
        <strain evidence="7 8">RL17-338-BIC-A</strain>
    </source>
</reference>
<protein>
    <submittedName>
        <fullName evidence="7">MFS transporter</fullName>
    </submittedName>
</protein>
<comment type="caution">
    <text evidence="7">The sequence shown here is derived from an EMBL/GenBank/DDBJ whole genome shotgun (WGS) entry which is preliminary data.</text>
</comment>
<feature type="transmembrane region" description="Helical" evidence="5">
    <location>
        <begin position="139"/>
        <end position="165"/>
    </location>
</feature>
<feature type="transmembrane region" description="Helical" evidence="5">
    <location>
        <begin position="406"/>
        <end position="426"/>
    </location>
</feature>
<feature type="transmembrane region" description="Helical" evidence="5">
    <location>
        <begin position="55"/>
        <end position="74"/>
    </location>
</feature>
<dbReference type="Proteomes" id="UP001629432">
    <property type="component" value="Unassembled WGS sequence"/>
</dbReference>
<feature type="transmembrane region" description="Helical" evidence="5">
    <location>
        <begin position="86"/>
        <end position="104"/>
    </location>
</feature>
<feature type="transmembrane region" description="Helical" evidence="5">
    <location>
        <begin position="287"/>
        <end position="305"/>
    </location>
</feature>
<keyword evidence="2 5" id="KW-0812">Transmembrane</keyword>
<evidence type="ECO:0000313" key="8">
    <source>
        <dbReference type="Proteomes" id="UP001629432"/>
    </source>
</evidence>
<name>A0ABW9E4I7_9BURK</name>
<dbReference type="PANTHER" id="PTHR23508">
    <property type="entry name" value="CARBOXYLIC ACID TRANSPORTER PROTEIN HOMOLOG"/>
    <property type="match status" value="1"/>
</dbReference>
<feature type="transmembrane region" description="Helical" evidence="5">
    <location>
        <begin position="254"/>
        <end position="275"/>
    </location>
</feature>
<dbReference type="InterPro" id="IPR005829">
    <property type="entry name" value="Sugar_transporter_CS"/>
</dbReference>
<dbReference type="EMBL" id="JAQQCF010000081">
    <property type="protein sequence ID" value="MFM0642520.1"/>
    <property type="molecule type" value="Genomic_DNA"/>
</dbReference>
<evidence type="ECO:0000256" key="1">
    <source>
        <dbReference type="ARBA" id="ARBA00004141"/>
    </source>
</evidence>
<keyword evidence="3 5" id="KW-1133">Transmembrane helix</keyword>
<gene>
    <name evidence="7" type="ORF">PQQ63_38250</name>
</gene>
<proteinExistence type="predicted"/>
<evidence type="ECO:0000256" key="5">
    <source>
        <dbReference type="SAM" id="Phobius"/>
    </source>
</evidence>
<evidence type="ECO:0000313" key="7">
    <source>
        <dbReference type="EMBL" id="MFM0642520.1"/>
    </source>
</evidence>
<dbReference type="PANTHER" id="PTHR23508:SF10">
    <property type="entry name" value="CARBOXYLIC ACID TRANSPORTER PROTEIN HOMOLOG"/>
    <property type="match status" value="1"/>
</dbReference>
<dbReference type="InterPro" id="IPR036259">
    <property type="entry name" value="MFS_trans_sf"/>
</dbReference>
<dbReference type="PROSITE" id="PS00216">
    <property type="entry name" value="SUGAR_TRANSPORT_1"/>
    <property type="match status" value="1"/>
</dbReference>
<evidence type="ECO:0000256" key="2">
    <source>
        <dbReference type="ARBA" id="ARBA00022692"/>
    </source>
</evidence>
<evidence type="ECO:0000259" key="6">
    <source>
        <dbReference type="PROSITE" id="PS50850"/>
    </source>
</evidence>
<feature type="transmembrane region" description="Helical" evidence="5">
    <location>
        <begin position="377"/>
        <end position="400"/>
    </location>
</feature>
<dbReference type="SUPFAM" id="SSF103473">
    <property type="entry name" value="MFS general substrate transporter"/>
    <property type="match status" value="1"/>
</dbReference>
<organism evidence="7 8">
    <name type="scientific">Paraburkholderia metrosideri</name>
    <dbReference type="NCBI Taxonomy" id="580937"/>
    <lineage>
        <taxon>Bacteria</taxon>
        <taxon>Pseudomonadati</taxon>
        <taxon>Pseudomonadota</taxon>
        <taxon>Betaproteobacteria</taxon>
        <taxon>Burkholderiales</taxon>
        <taxon>Burkholderiaceae</taxon>
        <taxon>Paraburkholderia</taxon>
    </lineage>
</organism>
<sequence length="441" mass="46208">MASISEIAYERHNFRTLGTVALCALVTLLDGFDLQMVGALAPSLARHFSVPVSALGPMFSASFLGLGIGAIAIGPIADCWGRKKPLIASTLLFGICSLLTIRATSLDQLVIFRFLTGLGLGGAMPTTVALSAEYSPRRLAGFTVSVIGTCVPVGGLLGGLAAGAILPRWGWQPLFVLGGIVPLLIAIFLVFLLPESLSFLVARKADARLIEKVFRRVYSRDVTDEELRRLKSVGPTNRSPVSELFTDGRAPTTALLWLTYFMNMLIAYFIVNWLPSLLGSIGLPPGAGARSIAFFSAGAIAGGLMQKRMSRFCGASPVMMAEFVIFIGASLMLAKGSVDYGSTMALAFAMGFCIIGVQIGLNMFATGFYPTTARATGLGWGLGIGRGGAIVGSLLGGVMLQAQWSIAEIFLAGIVPAAIAGCAVAANGVRVRARFGIEAGQ</sequence>
<dbReference type="Gene3D" id="1.20.1250.20">
    <property type="entry name" value="MFS general substrate transporter like domains"/>
    <property type="match status" value="1"/>
</dbReference>
<comment type="subcellular location">
    <subcellularLocation>
        <location evidence="1">Membrane</location>
        <topology evidence="1">Multi-pass membrane protein</topology>
    </subcellularLocation>
</comment>